<dbReference type="Pfam" id="PF03015">
    <property type="entry name" value="Sterile"/>
    <property type="match status" value="1"/>
</dbReference>
<evidence type="ECO:0000256" key="1">
    <source>
        <dbReference type="ARBA" id="ARBA00005928"/>
    </source>
</evidence>
<dbReference type="OrthoDB" id="8195591at2759"/>
<keyword evidence="8" id="KW-1185">Reference proteome</keyword>
<dbReference type="InterPro" id="IPR013120">
    <property type="entry name" value="FAR_NAD-bd"/>
</dbReference>
<dbReference type="EMBL" id="CAKOFQ010006789">
    <property type="protein sequence ID" value="CAH1971698.1"/>
    <property type="molecule type" value="Genomic_DNA"/>
</dbReference>
<dbReference type="EC" id="1.2.1.84" evidence="4"/>
<dbReference type="InterPro" id="IPR036291">
    <property type="entry name" value="NAD(P)-bd_dom_sf"/>
</dbReference>
<evidence type="ECO:0000256" key="3">
    <source>
        <dbReference type="ARBA" id="ARBA00023098"/>
    </source>
</evidence>
<evidence type="ECO:0000259" key="6">
    <source>
        <dbReference type="Pfam" id="PF07993"/>
    </source>
</evidence>
<dbReference type="AlphaFoldDB" id="A0A9P0KDG0"/>
<evidence type="ECO:0000313" key="8">
    <source>
        <dbReference type="Proteomes" id="UP001152888"/>
    </source>
</evidence>
<comment type="function">
    <text evidence="4">Catalyzes the reduction of fatty acyl-CoA to fatty alcohols.</text>
</comment>
<dbReference type="Pfam" id="PF07993">
    <property type="entry name" value="NAD_binding_4"/>
    <property type="match status" value="1"/>
</dbReference>
<protein>
    <recommendedName>
        <fullName evidence="4">Fatty acyl-CoA reductase</fullName>
        <ecNumber evidence="4">1.2.1.84</ecNumber>
    </recommendedName>
</protein>
<dbReference type="SUPFAM" id="SSF51735">
    <property type="entry name" value="NAD(P)-binding Rossmann-fold domains"/>
    <property type="match status" value="1"/>
</dbReference>
<evidence type="ECO:0000256" key="2">
    <source>
        <dbReference type="ARBA" id="ARBA00022516"/>
    </source>
</evidence>
<reference evidence="7" key="1">
    <citation type="submission" date="2022-03" db="EMBL/GenBank/DDBJ databases">
        <authorList>
            <person name="Sayadi A."/>
        </authorList>
    </citation>
    <scope>NUCLEOTIDE SEQUENCE</scope>
</reference>
<organism evidence="7 8">
    <name type="scientific">Acanthoscelides obtectus</name>
    <name type="common">Bean weevil</name>
    <name type="synonym">Bruchus obtectus</name>
    <dbReference type="NCBI Taxonomy" id="200917"/>
    <lineage>
        <taxon>Eukaryota</taxon>
        <taxon>Metazoa</taxon>
        <taxon>Ecdysozoa</taxon>
        <taxon>Arthropoda</taxon>
        <taxon>Hexapoda</taxon>
        <taxon>Insecta</taxon>
        <taxon>Pterygota</taxon>
        <taxon>Neoptera</taxon>
        <taxon>Endopterygota</taxon>
        <taxon>Coleoptera</taxon>
        <taxon>Polyphaga</taxon>
        <taxon>Cucujiformia</taxon>
        <taxon>Chrysomeloidea</taxon>
        <taxon>Chrysomelidae</taxon>
        <taxon>Bruchinae</taxon>
        <taxon>Bruchini</taxon>
        <taxon>Acanthoscelides</taxon>
    </lineage>
</organism>
<comment type="caution">
    <text evidence="7">The sequence shown here is derived from an EMBL/GenBank/DDBJ whole genome shotgun (WGS) entry which is preliminary data.</text>
</comment>
<dbReference type="CDD" id="cd05236">
    <property type="entry name" value="FAR-N_SDR_e"/>
    <property type="match status" value="1"/>
</dbReference>
<sequence length="470" mass="53730">MSESSVVKDFFKGKCVLLTGGTGFFGKMIVGKLLSCCEVEKIYLVVRSKKGQSPKERVEKLLEDPVFEKLFESQDKHPLAEKMHAFEGDLSKKQLGLTECDIKIISDKVSIVFHCGAFLNMDAKLHDAVITNVRGTSEIIQISKNINDLQAFLLISTAYSNCRERHIEEKFYKSPIDSKLLISMAEHLGPDFLNKLSTQFTGGWPNSYVYSKAVAESLLLSDDIHFPAGIFRPTIVTSTVSEPVPGWSDNLYGPLGIILYSSAGLLRLVHADGKIKSHIVPGDMCINALLCMTWDVNTTWQKSGAIPKVYNFSAKKSKLLVPMNNFADFTKLEYINFKAAMWYQVLFLVKTKYVYNILKFLIQTVPAYLIQPLISLTGRKLSMKRVNTKLNKTVAVLSYFLINEWDIDNRHVLEVWQKLNVHDREIFRFDLNSIETETYYRNLMNGLKKYTLKENMDEDQYHRLRVINKR</sequence>
<dbReference type="GO" id="GO:0005777">
    <property type="term" value="C:peroxisome"/>
    <property type="evidence" value="ECO:0007669"/>
    <property type="project" value="TreeGrafter"/>
</dbReference>
<dbReference type="GO" id="GO:0102965">
    <property type="term" value="F:alcohol-forming long-chain fatty acyl-CoA reductase activity"/>
    <property type="evidence" value="ECO:0007669"/>
    <property type="project" value="UniProtKB-EC"/>
</dbReference>
<name>A0A9P0KDG0_ACAOB</name>
<keyword evidence="2 4" id="KW-0444">Lipid biosynthesis</keyword>
<dbReference type="InterPro" id="IPR026055">
    <property type="entry name" value="FAR"/>
</dbReference>
<dbReference type="Proteomes" id="UP001152888">
    <property type="component" value="Unassembled WGS sequence"/>
</dbReference>
<dbReference type="CDD" id="cd09071">
    <property type="entry name" value="FAR_C"/>
    <property type="match status" value="1"/>
</dbReference>
<evidence type="ECO:0000256" key="4">
    <source>
        <dbReference type="RuleBase" id="RU363097"/>
    </source>
</evidence>
<dbReference type="GO" id="GO:0035336">
    <property type="term" value="P:long-chain fatty-acyl-CoA metabolic process"/>
    <property type="evidence" value="ECO:0007669"/>
    <property type="project" value="TreeGrafter"/>
</dbReference>
<comment type="similarity">
    <text evidence="1 4">Belongs to the fatty acyl-CoA reductase family.</text>
</comment>
<dbReference type="InterPro" id="IPR033640">
    <property type="entry name" value="FAR_C"/>
</dbReference>
<accession>A0A9P0KDG0</accession>
<keyword evidence="4" id="KW-0560">Oxidoreductase</keyword>
<comment type="catalytic activity">
    <reaction evidence="4">
        <text>a long-chain fatty acyl-CoA + 2 NADPH + 2 H(+) = a long-chain primary fatty alcohol + 2 NADP(+) + CoA</text>
        <dbReference type="Rhea" id="RHEA:52716"/>
        <dbReference type="ChEBI" id="CHEBI:15378"/>
        <dbReference type="ChEBI" id="CHEBI:57287"/>
        <dbReference type="ChEBI" id="CHEBI:57783"/>
        <dbReference type="ChEBI" id="CHEBI:58349"/>
        <dbReference type="ChEBI" id="CHEBI:77396"/>
        <dbReference type="ChEBI" id="CHEBI:83139"/>
        <dbReference type="EC" id="1.2.1.84"/>
    </reaction>
</comment>
<dbReference type="GO" id="GO:0080019">
    <property type="term" value="F:alcohol-forming very long-chain fatty acyl-CoA reductase activity"/>
    <property type="evidence" value="ECO:0007669"/>
    <property type="project" value="InterPro"/>
</dbReference>
<feature type="domain" description="Thioester reductase (TE)" evidence="6">
    <location>
        <begin position="18"/>
        <end position="288"/>
    </location>
</feature>
<keyword evidence="4" id="KW-0521">NADP</keyword>
<dbReference type="PANTHER" id="PTHR11011:SF60">
    <property type="entry name" value="FATTY ACYL-COA REDUCTASE-RELATED"/>
    <property type="match status" value="1"/>
</dbReference>
<keyword evidence="3 4" id="KW-0443">Lipid metabolism</keyword>
<proteinExistence type="inferred from homology"/>
<feature type="domain" description="Fatty acyl-CoA reductase C-terminal" evidence="5">
    <location>
        <begin position="363"/>
        <end position="454"/>
    </location>
</feature>
<dbReference type="Gene3D" id="3.40.50.720">
    <property type="entry name" value="NAD(P)-binding Rossmann-like Domain"/>
    <property type="match status" value="1"/>
</dbReference>
<evidence type="ECO:0000259" key="5">
    <source>
        <dbReference type="Pfam" id="PF03015"/>
    </source>
</evidence>
<gene>
    <name evidence="7" type="ORF">ACAOBT_LOCUS9563</name>
</gene>
<dbReference type="PANTHER" id="PTHR11011">
    <property type="entry name" value="MALE STERILITY PROTEIN 2-RELATED"/>
    <property type="match status" value="1"/>
</dbReference>
<evidence type="ECO:0000313" key="7">
    <source>
        <dbReference type="EMBL" id="CAH1971698.1"/>
    </source>
</evidence>